<feature type="transmembrane region" description="Helical" evidence="1">
    <location>
        <begin position="21"/>
        <end position="41"/>
    </location>
</feature>
<dbReference type="PANTHER" id="PTHR23523">
    <property type="match status" value="1"/>
</dbReference>
<dbReference type="AlphaFoldDB" id="A0A554NCB1"/>
<dbReference type="InParanoid" id="A0A554NCB1"/>
<dbReference type="Proteomes" id="UP000319894">
    <property type="component" value="Unassembled WGS sequence"/>
</dbReference>
<keyword evidence="1" id="KW-0472">Membrane</keyword>
<protein>
    <submittedName>
        <fullName evidence="3">MFS transporter</fullName>
    </submittedName>
</protein>
<feature type="transmembrane region" description="Helical" evidence="1">
    <location>
        <begin position="321"/>
        <end position="343"/>
    </location>
</feature>
<feature type="transmembrane region" description="Helical" evidence="1">
    <location>
        <begin position="182"/>
        <end position="204"/>
    </location>
</feature>
<dbReference type="PROSITE" id="PS50850">
    <property type="entry name" value="MFS"/>
    <property type="match status" value="1"/>
</dbReference>
<dbReference type="EMBL" id="QMDX01000002">
    <property type="protein sequence ID" value="TSD14998.1"/>
    <property type="molecule type" value="Genomic_DNA"/>
</dbReference>
<comment type="caution">
    <text evidence="3">The sequence shown here is derived from an EMBL/GenBank/DDBJ whole genome shotgun (WGS) entry which is preliminary data.</text>
</comment>
<evidence type="ECO:0000259" key="2">
    <source>
        <dbReference type="PROSITE" id="PS50850"/>
    </source>
</evidence>
<dbReference type="InterPro" id="IPR036259">
    <property type="entry name" value="MFS_trans_sf"/>
</dbReference>
<feature type="transmembrane region" description="Helical" evidence="1">
    <location>
        <begin position="297"/>
        <end position="315"/>
    </location>
</feature>
<feature type="transmembrane region" description="Helical" evidence="1">
    <location>
        <begin position="266"/>
        <end position="285"/>
    </location>
</feature>
<gene>
    <name evidence="3" type="ORF">DP107_03810</name>
</gene>
<dbReference type="InterPro" id="IPR011701">
    <property type="entry name" value="MFS"/>
</dbReference>
<accession>A0A554NCB1</accession>
<dbReference type="GO" id="GO:0022857">
    <property type="term" value="F:transmembrane transporter activity"/>
    <property type="evidence" value="ECO:0007669"/>
    <property type="project" value="InterPro"/>
</dbReference>
<feature type="transmembrane region" description="Helical" evidence="1">
    <location>
        <begin position="386"/>
        <end position="409"/>
    </location>
</feature>
<dbReference type="OrthoDB" id="268895at2157"/>
<keyword evidence="4" id="KW-1185">Reference proteome</keyword>
<keyword evidence="1" id="KW-0812">Transmembrane</keyword>
<dbReference type="PROSITE" id="PS51257">
    <property type="entry name" value="PROKAR_LIPOPROTEIN"/>
    <property type="match status" value="1"/>
</dbReference>
<dbReference type="Gene3D" id="1.20.1250.20">
    <property type="entry name" value="MFS general substrate transporter like domains"/>
    <property type="match status" value="2"/>
</dbReference>
<feature type="transmembrane region" description="Helical" evidence="1">
    <location>
        <begin position="61"/>
        <end position="79"/>
    </location>
</feature>
<feature type="transmembrane region" description="Helical" evidence="1">
    <location>
        <begin position="225"/>
        <end position="246"/>
    </location>
</feature>
<name>A0A554NCB1_9EURY</name>
<proteinExistence type="predicted"/>
<dbReference type="SUPFAM" id="SSF103473">
    <property type="entry name" value="MFS general substrate transporter"/>
    <property type="match status" value="1"/>
</dbReference>
<dbReference type="InterPro" id="IPR052524">
    <property type="entry name" value="MFS_Cyanate_Porter"/>
</dbReference>
<reference evidence="3 4" key="1">
    <citation type="submission" date="2018-06" db="EMBL/GenBank/DDBJ databases">
        <title>Natronomonas sp. F16-60 a new haloarchaeon isolated from a solar saltern of Isla Cristina, Huelva, Spain.</title>
        <authorList>
            <person name="Duran-Viseras A."/>
            <person name="Sanchez-Porro C."/>
            <person name="Ventosa A."/>
        </authorList>
    </citation>
    <scope>NUCLEOTIDE SEQUENCE [LARGE SCALE GENOMIC DNA]</scope>
    <source>
        <strain evidence="3 4">F16-60</strain>
    </source>
</reference>
<feature type="transmembrane region" description="Helical" evidence="1">
    <location>
        <begin position="115"/>
        <end position="133"/>
    </location>
</feature>
<evidence type="ECO:0000256" key="1">
    <source>
        <dbReference type="SAM" id="Phobius"/>
    </source>
</evidence>
<evidence type="ECO:0000313" key="4">
    <source>
        <dbReference type="Proteomes" id="UP000319894"/>
    </source>
</evidence>
<sequence length="411" mass="40368">MSTDDARAPADDGPAAPPPGASYALLLLGSLAYGCLLFAWFSLPAYLPTVRADLALSNTQAGLLAGAVPLTYVPIGLFSGALTDRFGGERAVGAGVTLVGIAQLARSAAPDFPTMLAATLLLGVGGTGVTFGLPKLVADRFPERLVGRASAVYLVGSTLGTAAAFGLGRPTIGPALGGWRPFFGAAGAAIVAVAACWWAGLAVAERVAAVPSRTRSESSLSALRAVARIRAVALLVVVGSVYLFVVHGLQGWLTAVLESRGAAPALAARVTTLLVVAQLAGTVGLAPLAERLGHRRAAVPVAGLALAVGTGGIALTGRPLVAAALVAGVGLGLGVVSPLLRALPVELEGVGAERTGTAVGLVFAVGELGGFAGPALVGALRDATGSFVPGLGVLAAAGLLAVGAGVGLLDA</sequence>
<feature type="domain" description="Major facilitator superfamily (MFS) profile" evidence="2">
    <location>
        <begin position="22"/>
        <end position="411"/>
    </location>
</feature>
<evidence type="ECO:0000313" key="3">
    <source>
        <dbReference type="EMBL" id="TSD14998.1"/>
    </source>
</evidence>
<feature type="transmembrane region" description="Helical" evidence="1">
    <location>
        <begin position="355"/>
        <end position="380"/>
    </location>
</feature>
<feature type="transmembrane region" description="Helical" evidence="1">
    <location>
        <begin position="145"/>
        <end position="167"/>
    </location>
</feature>
<dbReference type="InterPro" id="IPR020846">
    <property type="entry name" value="MFS_dom"/>
</dbReference>
<dbReference type="RefSeq" id="WP_144260837.1">
    <property type="nucleotide sequence ID" value="NZ_QMDX01000002.1"/>
</dbReference>
<dbReference type="Pfam" id="PF07690">
    <property type="entry name" value="MFS_1"/>
    <property type="match status" value="1"/>
</dbReference>
<keyword evidence="1" id="KW-1133">Transmembrane helix</keyword>
<organism evidence="3 4">
    <name type="scientific">Haloglomus irregulare</name>
    <dbReference type="NCBI Taxonomy" id="2234134"/>
    <lineage>
        <taxon>Archaea</taxon>
        <taxon>Methanobacteriati</taxon>
        <taxon>Methanobacteriota</taxon>
        <taxon>Stenosarchaea group</taxon>
        <taxon>Halobacteria</taxon>
        <taxon>Halobacteriales</taxon>
        <taxon>Natronomonadaceae</taxon>
        <taxon>Haloglomus</taxon>
    </lineage>
</organism>
<dbReference type="PANTHER" id="PTHR23523:SF2">
    <property type="entry name" value="2-NITROIMIDAZOLE TRANSPORTER"/>
    <property type="match status" value="1"/>
</dbReference>